<feature type="compositionally biased region" description="Basic and acidic residues" evidence="1">
    <location>
        <begin position="59"/>
        <end position="69"/>
    </location>
</feature>
<dbReference type="RefSeq" id="WP_234532645.1">
    <property type="nucleotide sequence ID" value="NZ_CP163441.1"/>
</dbReference>
<name>A0AB39QGF9_9ACTN</name>
<sequence>MGTSLTTEFWERFSVLLVLALAMTAILTAVFTALFDALTARLRGRRPHPATPRIPRPRVPHDRPTPVHH</sequence>
<accession>A0AB39QGF9</accession>
<organism evidence="3">
    <name type="scientific">Streptomyces sp. R39</name>
    <dbReference type="NCBI Taxonomy" id="3238631"/>
    <lineage>
        <taxon>Bacteria</taxon>
        <taxon>Bacillati</taxon>
        <taxon>Actinomycetota</taxon>
        <taxon>Actinomycetes</taxon>
        <taxon>Kitasatosporales</taxon>
        <taxon>Streptomycetaceae</taxon>
        <taxon>Streptomyces</taxon>
    </lineage>
</organism>
<evidence type="ECO:0000256" key="1">
    <source>
        <dbReference type="SAM" id="MobiDB-lite"/>
    </source>
</evidence>
<gene>
    <name evidence="3" type="ORF">AB5J52_04145</name>
</gene>
<dbReference type="EMBL" id="CP163441">
    <property type="protein sequence ID" value="XDQ41526.1"/>
    <property type="molecule type" value="Genomic_DNA"/>
</dbReference>
<dbReference type="GeneID" id="301463567"/>
<protein>
    <submittedName>
        <fullName evidence="3">Uncharacterized protein</fullName>
    </submittedName>
</protein>
<keyword evidence="2" id="KW-0812">Transmembrane</keyword>
<keyword evidence="2" id="KW-0472">Membrane</keyword>
<dbReference type="AlphaFoldDB" id="A0AB39QGF9"/>
<feature type="transmembrane region" description="Helical" evidence="2">
    <location>
        <begin position="15"/>
        <end position="38"/>
    </location>
</feature>
<reference evidence="3" key="1">
    <citation type="submission" date="2024-07" db="EMBL/GenBank/DDBJ databases">
        <authorList>
            <person name="Yu S.T."/>
        </authorList>
    </citation>
    <scope>NUCLEOTIDE SEQUENCE</scope>
    <source>
        <strain evidence="3">R39</strain>
    </source>
</reference>
<evidence type="ECO:0000313" key="3">
    <source>
        <dbReference type="EMBL" id="XDQ41526.1"/>
    </source>
</evidence>
<proteinExistence type="predicted"/>
<feature type="region of interest" description="Disordered" evidence="1">
    <location>
        <begin position="45"/>
        <end position="69"/>
    </location>
</feature>
<keyword evidence="2" id="KW-1133">Transmembrane helix</keyword>
<evidence type="ECO:0000256" key="2">
    <source>
        <dbReference type="SAM" id="Phobius"/>
    </source>
</evidence>